<organism evidence="1 2">
    <name type="scientific">Durusdinium trenchii</name>
    <dbReference type="NCBI Taxonomy" id="1381693"/>
    <lineage>
        <taxon>Eukaryota</taxon>
        <taxon>Sar</taxon>
        <taxon>Alveolata</taxon>
        <taxon>Dinophyceae</taxon>
        <taxon>Suessiales</taxon>
        <taxon>Symbiodiniaceae</taxon>
        <taxon>Durusdinium</taxon>
    </lineage>
</organism>
<dbReference type="SUPFAM" id="SSF47473">
    <property type="entry name" value="EF-hand"/>
    <property type="match status" value="1"/>
</dbReference>
<dbReference type="Proteomes" id="UP001642464">
    <property type="component" value="Unassembled WGS sequence"/>
</dbReference>
<proteinExistence type="predicted"/>
<sequence>MLAVERQKYFRAVKRLFARLDQDSDGGITAEEFEVALQDAALINVFDALEISVADAWNLFRTLDSAP</sequence>
<accession>A0ABP0HNB6</accession>
<protein>
    <submittedName>
        <fullName evidence="1">Cation channel sperm-associated protein 1</fullName>
    </submittedName>
</protein>
<dbReference type="EMBL" id="CAXAMM010001359">
    <property type="protein sequence ID" value="CAK8991692.1"/>
    <property type="molecule type" value="Genomic_DNA"/>
</dbReference>
<evidence type="ECO:0000313" key="2">
    <source>
        <dbReference type="Proteomes" id="UP001642464"/>
    </source>
</evidence>
<dbReference type="Gene3D" id="1.10.238.10">
    <property type="entry name" value="EF-hand"/>
    <property type="match status" value="1"/>
</dbReference>
<evidence type="ECO:0000313" key="1">
    <source>
        <dbReference type="EMBL" id="CAK8991692.1"/>
    </source>
</evidence>
<comment type="caution">
    <text evidence="1">The sequence shown here is derived from an EMBL/GenBank/DDBJ whole genome shotgun (WGS) entry which is preliminary data.</text>
</comment>
<reference evidence="1 2" key="1">
    <citation type="submission" date="2024-02" db="EMBL/GenBank/DDBJ databases">
        <authorList>
            <person name="Chen Y."/>
            <person name="Shah S."/>
            <person name="Dougan E. K."/>
            <person name="Thang M."/>
            <person name="Chan C."/>
        </authorList>
    </citation>
    <scope>NUCLEOTIDE SEQUENCE [LARGE SCALE GENOMIC DNA]</scope>
</reference>
<dbReference type="Pfam" id="PF13405">
    <property type="entry name" value="EF-hand_6"/>
    <property type="match status" value="1"/>
</dbReference>
<gene>
    <name evidence="1" type="ORF">SCF082_LOCUS2765</name>
</gene>
<keyword evidence="2" id="KW-1185">Reference proteome</keyword>
<name>A0ABP0HNB6_9DINO</name>
<dbReference type="PROSITE" id="PS50222">
    <property type="entry name" value="EF_HAND_2"/>
    <property type="match status" value="1"/>
</dbReference>
<dbReference type="InterPro" id="IPR011992">
    <property type="entry name" value="EF-hand-dom_pair"/>
</dbReference>
<dbReference type="InterPro" id="IPR002048">
    <property type="entry name" value="EF_hand_dom"/>
</dbReference>